<dbReference type="EMBL" id="JXMW01000004">
    <property type="protein sequence ID" value="OQD59340.1"/>
    <property type="molecule type" value="Genomic_DNA"/>
</dbReference>
<dbReference type="SUPFAM" id="SSF53756">
    <property type="entry name" value="UDP-Glycosyltransferase/glycogen phosphorylase"/>
    <property type="match status" value="2"/>
</dbReference>
<reference evidence="3 4" key="1">
    <citation type="submission" date="2014-12" db="EMBL/GenBank/DDBJ databases">
        <title>Genome sequence of Methanobrevibacter arboriphilicus DH1, DSM1125.</title>
        <authorList>
            <person name="Poehlein A."/>
            <person name="Thauer R.K."/>
            <person name="Seedorf H."/>
            <person name="Daniel R."/>
        </authorList>
    </citation>
    <scope>NUCLEOTIDE SEQUENCE [LARGE SCALE GENOMIC DNA]</scope>
    <source>
        <strain evidence="3 4">DH1</strain>
    </source>
</reference>
<feature type="domain" description="UDP-N-acetylglucosamine 2-epimerase" evidence="2">
    <location>
        <begin position="237"/>
        <end position="415"/>
    </location>
</feature>
<dbReference type="InterPro" id="IPR029767">
    <property type="entry name" value="WecB-like"/>
</dbReference>
<feature type="compositionally biased region" description="Low complexity" evidence="1">
    <location>
        <begin position="191"/>
        <end position="233"/>
    </location>
</feature>
<evidence type="ECO:0000313" key="4">
    <source>
        <dbReference type="Proteomes" id="UP000191661"/>
    </source>
</evidence>
<dbReference type="NCBIfam" id="TIGR00236">
    <property type="entry name" value="wecB"/>
    <property type="match status" value="1"/>
</dbReference>
<dbReference type="AlphaFoldDB" id="A0A1V6N3Q9"/>
<sequence length="490" mass="54402">MKIAIVLGTRPEIIKMVSVIDEIIFRGHELILIHTGQHYDHEMSDQFFEELELPTPNYNIGVGSSSHGKQTGKMMEGIEEILLKETPDILLVQGDTNAVLAGALVASKLHIPVGHVEAGLRSYDITMPEEVNRKSADVCSKYYFVPTEKSAINLSIEGISRKDIFITGNTVVDACFRNLEIAKKHIDDMENSSTSPTSSTSPSSPNSSTSPTSPNSSNYFNSPNDSTSLDSSSTSSSFSNEILNLLKLDNIITLTMHRAENVDNKKRLTDIINAIAELKDFNIVFPIHPRTKKTMENFGLYEDLAKLDNVHLIKPLGYLNFLLLMSKSLIIVTDSGGLQEEAITLDIPSLTLRYNTERPETVDMGGNILVGADKDFIVESANKILNDKSFYDKMSLAPNPYGDGTAGKQILDIIEDSYEKGECRLDSPDDIMDTFTTLMKIVDEDITVSDFEINNNALIRTVFNPVYESMKFPTDDLNLKGMNILYDKMS</sequence>
<feature type="domain" description="UDP-N-acetylglucosamine 2-epimerase" evidence="2">
    <location>
        <begin position="29"/>
        <end position="187"/>
    </location>
</feature>
<evidence type="ECO:0000256" key="1">
    <source>
        <dbReference type="SAM" id="MobiDB-lite"/>
    </source>
</evidence>
<proteinExistence type="predicted"/>
<dbReference type="PANTHER" id="PTHR43174">
    <property type="entry name" value="UDP-N-ACETYLGLUCOSAMINE 2-EPIMERASE"/>
    <property type="match status" value="1"/>
</dbReference>
<feature type="region of interest" description="Disordered" evidence="1">
    <location>
        <begin position="187"/>
        <end position="233"/>
    </location>
</feature>
<name>A0A1V6N3Q9_METAZ</name>
<gene>
    <name evidence="3" type="ORF">MBBAR_4c00690</name>
</gene>
<comment type="caution">
    <text evidence="3">The sequence shown here is derived from an EMBL/GenBank/DDBJ whole genome shotgun (WGS) entry which is preliminary data.</text>
</comment>
<dbReference type="PANTHER" id="PTHR43174:SF1">
    <property type="entry name" value="UDP-N-ACETYLGLUCOSAMINE 2-EPIMERASE"/>
    <property type="match status" value="1"/>
</dbReference>
<protein>
    <submittedName>
        <fullName evidence="3">Putative UDP-N-acetylglucosamine 2-epimerase</fullName>
    </submittedName>
</protein>
<keyword evidence="4" id="KW-1185">Reference proteome</keyword>
<accession>A0A1V6N3Q9</accession>
<dbReference type="Pfam" id="PF02350">
    <property type="entry name" value="Epimerase_2"/>
    <property type="match status" value="2"/>
</dbReference>
<dbReference type="CDD" id="cd03786">
    <property type="entry name" value="GTB_UDP-GlcNAc_2-Epimerase"/>
    <property type="match status" value="1"/>
</dbReference>
<evidence type="ECO:0000259" key="2">
    <source>
        <dbReference type="Pfam" id="PF02350"/>
    </source>
</evidence>
<evidence type="ECO:0000313" key="3">
    <source>
        <dbReference type="EMBL" id="OQD59340.1"/>
    </source>
</evidence>
<organism evidence="3 4">
    <name type="scientific">Methanobrevibacter arboriphilus JCM 13429 = DSM 1125</name>
    <dbReference type="NCBI Taxonomy" id="1300164"/>
    <lineage>
        <taxon>Archaea</taxon>
        <taxon>Methanobacteriati</taxon>
        <taxon>Methanobacteriota</taxon>
        <taxon>Methanomada group</taxon>
        <taxon>Methanobacteria</taxon>
        <taxon>Methanobacteriales</taxon>
        <taxon>Methanobacteriaceae</taxon>
        <taxon>Methanobrevibacter</taxon>
    </lineage>
</organism>
<dbReference type="Gene3D" id="3.40.50.2000">
    <property type="entry name" value="Glycogen Phosphorylase B"/>
    <property type="match status" value="2"/>
</dbReference>
<dbReference type="InterPro" id="IPR003331">
    <property type="entry name" value="UDP_GlcNAc_Epimerase_2_dom"/>
</dbReference>
<dbReference type="Proteomes" id="UP000191661">
    <property type="component" value="Unassembled WGS sequence"/>
</dbReference>
<dbReference type="RefSeq" id="WP_249025026.1">
    <property type="nucleotide sequence ID" value="NZ_JXMW01000004.1"/>
</dbReference>